<accession>A0AAV3X2Z7</accession>
<dbReference type="CDD" id="cd02440">
    <property type="entry name" value="AdoMet_MTases"/>
    <property type="match status" value="1"/>
</dbReference>
<feature type="region of interest" description="Disordered" evidence="1">
    <location>
        <begin position="313"/>
        <end position="337"/>
    </location>
</feature>
<dbReference type="Gene3D" id="3.40.50.150">
    <property type="entry name" value="Vaccinia Virus protein VP39"/>
    <property type="match status" value="1"/>
</dbReference>
<dbReference type="PANTHER" id="PTHR43861">
    <property type="entry name" value="TRANS-ACONITATE 2-METHYLTRANSFERASE-RELATED"/>
    <property type="match status" value="1"/>
</dbReference>
<dbReference type="InterPro" id="IPR029063">
    <property type="entry name" value="SAM-dependent_MTases_sf"/>
</dbReference>
<organism evidence="3 4">
    <name type="scientific">Microseira wollei NIES-4236</name>
    <dbReference type="NCBI Taxonomy" id="2530354"/>
    <lineage>
        <taxon>Bacteria</taxon>
        <taxon>Bacillati</taxon>
        <taxon>Cyanobacteriota</taxon>
        <taxon>Cyanophyceae</taxon>
        <taxon>Oscillatoriophycideae</taxon>
        <taxon>Aerosakkonematales</taxon>
        <taxon>Aerosakkonemataceae</taxon>
        <taxon>Microseira</taxon>
    </lineage>
</organism>
<dbReference type="AlphaFoldDB" id="A0AAV3X2Z7"/>
<dbReference type="Gene3D" id="3.40.50.2000">
    <property type="entry name" value="Glycogen Phosphorylase B"/>
    <property type="match status" value="1"/>
</dbReference>
<keyword evidence="4" id="KW-1185">Reference proteome</keyword>
<evidence type="ECO:0000313" key="4">
    <source>
        <dbReference type="Proteomes" id="UP001050975"/>
    </source>
</evidence>
<dbReference type="Proteomes" id="UP001050975">
    <property type="component" value="Unassembled WGS sequence"/>
</dbReference>
<dbReference type="GO" id="GO:0016740">
    <property type="term" value="F:transferase activity"/>
    <property type="evidence" value="ECO:0007669"/>
    <property type="project" value="UniProtKB-KW"/>
</dbReference>
<dbReference type="SUPFAM" id="SSF53335">
    <property type="entry name" value="S-adenosyl-L-methionine-dependent methyltransferases"/>
    <property type="match status" value="1"/>
</dbReference>
<keyword evidence="3" id="KW-0808">Transferase</keyword>
<evidence type="ECO:0000256" key="1">
    <source>
        <dbReference type="SAM" id="MobiDB-lite"/>
    </source>
</evidence>
<feature type="domain" description="Spore protein YkvP/CgeB glycosyl transferase-like" evidence="2">
    <location>
        <begin position="776"/>
        <end position="886"/>
    </location>
</feature>
<protein>
    <submittedName>
        <fullName evidence="3">Glycosyl transferase</fullName>
    </submittedName>
</protein>
<dbReference type="InterPro" id="IPR055259">
    <property type="entry name" value="YkvP/CgeB_Glyco_trans-like"/>
</dbReference>
<gene>
    <name evidence="3" type="ORF">MiSe_19250</name>
</gene>
<dbReference type="EMBL" id="BLAY01000024">
    <property type="protein sequence ID" value="GET37172.1"/>
    <property type="molecule type" value="Genomic_DNA"/>
</dbReference>
<reference evidence="3" key="1">
    <citation type="submission" date="2019-10" db="EMBL/GenBank/DDBJ databases">
        <title>Draft genome sequece of Microseira wollei NIES-4236.</title>
        <authorList>
            <person name="Yamaguchi H."/>
            <person name="Suzuki S."/>
            <person name="Kawachi M."/>
        </authorList>
    </citation>
    <scope>NUCLEOTIDE SEQUENCE</scope>
    <source>
        <strain evidence="3">NIES-4236</strain>
    </source>
</reference>
<proteinExistence type="predicted"/>
<name>A0AAV3X2Z7_9CYAN</name>
<evidence type="ECO:0000259" key="2">
    <source>
        <dbReference type="Pfam" id="PF13524"/>
    </source>
</evidence>
<dbReference type="SUPFAM" id="SSF53756">
    <property type="entry name" value="UDP-Glycosyltransferase/glycogen phosphorylase"/>
    <property type="match status" value="1"/>
</dbReference>
<dbReference type="RefSeq" id="WP_226578208.1">
    <property type="nucleotide sequence ID" value="NZ_BLAY01000024.1"/>
</dbReference>
<sequence length="915" mass="104064">MRILFTIPHYFKPLGDGRYASLGKDPQPRIEALTACVTALHQLFGNSQLVADFDQRKTIPANQPQAHQIDVVICTTQGSHLLDRLRLPSHLYKHYPTRVEPMMLGFECQALLRDCLGSYEYFCFLEDDGILHDPWLFTKLNWFTQQAGNMCLLMPHRYEVSLDGPNCKTYIDPNLAPEFTAKYQDLQDQPELKGQIMGNSVRFLRTSNPHAACYFLNVAQMNHWVRQPHFLDRDTSWFGPLESAATLGIMRTFRTYKSAPENANFLEIEHFASGWGEKVLKICSGAAKQGSSGAEEQESAFGAGFTDKLKTQTDNLTKPAPVGEQGSADPRSQALPGNAITQALPGNAITQALPDYYNRINPDLLRLLPADAKVIVEIGCGAGALAEHYKRINPHCQYIGWELNPEAAQFAANRLDRVVVGSAEDPNLALDIPEGTIDCLVYGDVLEHLYDPWTVMQRHAAWLKPEGQVLACIPNVQHWSLLVKLLRGNWKYEDEGLLDRTHLRFFTLDSIKQLFAAAKLQVYEIQTRANKGADYEKFQQVIAPVLPALGVDKAQFALQTGAYQYLVRAIKSSVQPRRLLIQTMMMAPLACDRVRVLEPDRLSSTIPGVRTVAAVKTADLSIAQPGEEKVLIWQRGFLQAPDDIPKIQELLRRGYLIIAEIDDDPMRWPAHAENQFFTYRVCHCVQTSTAPLAEFLRQINPNVKVFQNQLAYLPEKRQYGEDGEIKIFFGALNREEDWALIMPALNRILADYGEKVRVQVIYDKQFFEALETPHKELEPFCPYERYQEILHACDIGLLPLNPTRFNNMKSDLKFIECAGHGVAVLSSPTVYEGAILEGETGLIYRSVDEFEAKLRQLIEDTQFRHQLAANAYEWVKENRLLSQHYQQRRDWYLQMRDELPRLNEELRSRVPELFG</sequence>
<comment type="caution">
    <text evidence="3">The sequence shown here is derived from an EMBL/GenBank/DDBJ whole genome shotgun (WGS) entry which is preliminary data.</text>
</comment>
<dbReference type="Pfam" id="PF13489">
    <property type="entry name" value="Methyltransf_23"/>
    <property type="match status" value="1"/>
</dbReference>
<evidence type="ECO:0000313" key="3">
    <source>
        <dbReference type="EMBL" id="GET37172.1"/>
    </source>
</evidence>
<dbReference type="Pfam" id="PF13524">
    <property type="entry name" value="Glyco_trans_1_2"/>
    <property type="match status" value="1"/>
</dbReference>